<feature type="region of interest" description="Disordered" evidence="1">
    <location>
        <begin position="1"/>
        <end position="39"/>
    </location>
</feature>
<proteinExistence type="predicted"/>
<protein>
    <submittedName>
        <fullName evidence="2">Uncharacterized protein</fullName>
    </submittedName>
</protein>
<organism evidence="2 3">
    <name type="scientific">Fibrella rubiginis</name>
    <dbReference type="NCBI Taxonomy" id="2817060"/>
    <lineage>
        <taxon>Bacteria</taxon>
        <taxon>Pseudomonadati</taxon>
        <taxon>Bacteroidota</taxon>
        <taxon>Cytophagia</taxon>
        <taxon>Cytophagales</taxon>
        <taxon>Spirosomataceae</taxon>
        <taxon>Fibrella</taxon>
    </lineage>
</organism>
<dbReference type="EMBL" id="JAFMYV010000002">
    <property type="protein sequence ID" value="MBO0935872.1"/>
    <property type="molecule type" value="Genomic_DNA"/>
</dbReference>
<dbReference type="RefSeq" id="WP_207363433.1">
    <property type="nucleotide sequence ID" value="NZ_JAFMYV010000002.1"/>
</dbReference>
<evidence type="ECO:0000256" key="1">
    <source>
        <dbReference type="SAM" id="MobiDB-lite"/>
    </source>
</evidence>
<gene>
    <name evidence="2" type="ORF">J2I47_04865</name>
</gene>
<comment type="caution">
    <text evidence="2">The sequence shown here is derived from an EMBL/GenBank/DDBJ whole genome shotgun (WGS) entry which is preliminary data.</text>
</comment>
<evidence type="ECO:0000313" key="2">
    <source>
        <dbReference type="EMBL" id="MBO0935872.1"/>
    </source>
</evidence>
<name>A0A939K0A2_9BACT</name>
<dbReference type="Proteomes" id="UP000664034">
    <property type="component" value="Unassembled WGS sequence"/>
</dbReference>
<feature type="compositionally biased region" description="Low complexity" evidence="1">
    <location>
        <begin position="1"/>
        <end position="16"/>
    </location>
</feature>
<evidence type="ECO:0000313" key="3">
    <source>
        <dbReference type="Proteomes" id="UP000664034"/>
    </source>
</evidence>
<dbReference type="AlphaFoldDB" id="A0A939K0A2"/>
<sequence>MSTNGNGPSPNSPAGPQTALIVSPLPCGNGKSAPGDFASGPWPMWVRLIRLSTPTVRQPDKHHEHIR</sequence>
<reference evidence="2" key="1">
    <citation type="submission" date="2021-03" db="EMBL/GenBank/DDBJ databases">
        <title>Fibrella sp. HMF5335 genome sequencing and assembly.</title>
        <authorList>
            <person name="Kang H."/>
            <person name="Kim H."/>
            <person name="Bae S."/>
            <person name="Joh K."/>
        </authorList>
    </citation>
    <scope>NUCLEOTIDE SEQUENCE</scope>
    <source>
        <strain evidence="2">HMF5335</strain>
    </source>
</reference>
<accession>A0A939K0A2</accession>
<keyword evidence="3" id="KW-1185">Reference proteome</keyword>